<feature type="domain" description="Link" evidence="13">
    <location>
        <begin position="40"/>
        <end position="131"/>
    </location>
</feature>
<comment type="caution">
    <text evidence="9">Lacks conserved residue(s) required for the propagation of feature annotation.</text>
</comment>
<keyword evidence="4 11" id="KW-1133">Transmembrane helix</keyword>
<dbReference type="PANTHER" id="PTHR10225:SF2">
    <property type="entry name" value="LYMPHATIC VESSEL ENDOTHELIAL HYALURONIC ACID RECEPTOR 1"/>
    <property type="match status" value="1"/>
</dbReference>
<evidence type="ECO:0000313" key="15">
    <source>
        <dbReference type="Proteomes" id="UP000261540"/>
    </source>
</evidence>
<keyword evidence="6 9" id="KW-1015">Disulfide bond</keyword>
<dbReference type="KEGG" id="pki:111850525"/>
<dbReference type="GO" id="GO:0005886">
    <property type="term" value="C:plasma membrane"/>
    <property type="evidence" value="ECO:0007669"/>
    <property type="project" value="TreeGrafter"/>
</dbReference>
<feature type="region of interest" description="Disordered" evidence="10">
    <location>
        <begin position="251"/>
        <end position="294"/>
    </location>
</feature>
<feature type="transmembrane region" description="Helical" evidence="11">
    <location>
        <begin position="210"/>
        <end position="232"/>
    </location>
</feature>
<dbReference type="InterPro" id="IPR016187">
    <property type="entry name" value="CTDL_fold"/>
</dbReference>
<evidence type="ECO:0000256" key="1">
    <source>
        <dbReference type="ARBA" id="ARBA00004167"/>
    </source>
</evidence>
<dbReference type="CTD" id="560618"/>
<evidence type="ECO:0000256" key="6">
    <source>
        <dbReference type="ARBA" id="ARBA00023157"/>
    </source>
</evidence>
<dbReference type="STRING" id="1676925.ENSPKIP00000006627"/>
<dbReference type="GeneTree" id="ENSGT00530000063822"/>
<dbReference type="OrthoDB" id="9938473at2759"/>
<dbReference type="InterPro" id="IPR043210">
    <property type="entry name" value="CD44_antigen-like"/>
</dbReference>
<dbReference type="PANTHER" id="PTHR10225">
    <property type="entry name" value="HYALURONAN RECEPTOR"/>
    <property type="match status" value="1"/>
</dbReference>
<evidence type="ECO:0000256" key="7">
    <source>
        <dbReference type="ARBA" id="ARBA00023170"/>
    </source>
</evidence>
<dbReference type="InterPro" id="IPR016186">
    <property type="entry name" value="C-type_lectin-like/link_sf"/>
</dbReference>
<comment type="subcellular location">
    <subcellularLocation>
        <location evidence="1">Membrane</location>
        <topology evidence="1">Single-pass membrane protein</topology>
    </subcellularLocation>
</comment>
<evidence type="ECO:0000256" key="5">
    <source>
        <dbReference type="ARBA" id="ARBA00023136"/>
    </source>
</evidence>
<dbReference type="Proteomes" id="UP000261540">
    <property type="component" value="Unplaced"/>
</dbReference>
<keyword evidence="15" id="KW-1185">Reference proteome</keyword>
<reference evidence="14" key="1">
    <citation type="submission" date="2025-08" db="UniProtKB">
        <authorList>
            <consortium name="Ensembl"/>
        </authorList>
    </citation>
    <scope>IDENTIFICATION</scope>
</reference>
<protein>
    <submittedName>
        <fullName evidence="14">Lymphatic vessel endothelial hyaluronan receptor 1</fullName>
    </submittedName>
</protein>
<evidence type="ECO:0000256" key="3">
    <source>
        <dbReference type="ARBA" id="ARBA00022729"/>
    </source>
</evidence>
<dbReference type="PROSITE" id="PS50963">
    <property type="entry name" value="LINK_2"/>
    <property type="match status" value="1"/>
</dbReference>
<evidence type="ECO:0000256" key="11">
    <source>
        <dbReference type="SAM" id="Phobius"/>
    </source>
</evidence>
<name>A0A3B3QIQ6_9TELE</name>
<feature type="compositionally biased region" description="Basic and acidic residues" evidence="10">
    <location>
        <begin position="251"/>
        <end position="272"/>
    </location>
</feature>
<dbReference type="AlphaFoldDB" id="A0A3B3QIQ6"/>
<evidence type="ECO:0000256" key="4">
    <source>
        <dbReference type="ARBA" id="ARBA00022989"/>
    </source>
</evidence>
<dbReference type="SUPFAM" id="SSF56436">
    <property type="entry name" value="C-type lectin-like"/>
    <property type="match status" value="1"/>
</dbReference>
<feature type="region of interest" description="Disordered" evidence="10">
    <location>
        <begin position="150"/>
        <end position="170"/>
    </location>
</feature>
<accession>A0A3B3QIQ6</accession>
<organism evidence="14 15">
    <name type="scientific">Paramormyrops kingsleyae</name>
    <dbReference type="NCBI Taxonomy" id="1676925"/>
    <lineage>
        <taxon>Eukaryota</taxon>
        <taxon>Metazoa</taxon>
        <taxon>Chordata</taxon>
        <taxon>Craniata</taxon>
        <taxon>Vertebrata</taxon>
        <taxon>Euteleostomi</taxon>
        <taxon>Actinopterygii</taxon>
        <taxon>Neopterygii</taxon>
        <taxon>Teleostei</taxon>
        <taxon>Osteoglossocephala</taxon>
        <taxon>Osteoglossomorpha</taxon>
        <taxon>Osteoglossiformes</taxon>
        <taxon>Mormyridae</taxon>
        <taxon>Paramormyrops</taxon>
    </lineage>
</organism>
<keyword evidence="8" id="KW-0325">Glycoprotein</keyword>
<keyword evidence="5 11" id="KW-0472">Membrane</keyword>
<evidence type="ECO:0000313" key="14">
    <source>
        <dbReference type="Ensembl" id="ENSPKIP00000006627.1"/>
    </source>
</evidence>
<keyword evidence="7" id="KW-0675">Receptor</keyword>
<dbReference type="Ensembl" id="ENSPKIT00000030656.1">
    <property type="protein sequence ID" value="ENSPKIP00000006627.1"/>
    <property type="gene ID" value="ENSPKIG00000022831.1"/>
</dbReference>
<dbReference type="PROSITE" id="PS01241">
    <property type="entry name" value="LINK_1"/>
    <property type="match status" value="1"/>
</dbReference>
<feature type="signal peptide" evidence="12">
    <location>
        <begin position="1"/>
        <end position="24"/>
    </location>
</feature>
<feature type="disulfide bond" evidence="9">
    <location>
        <begin position="86"/>
        <end position="107"/>
    </location>
</feature>
<evidence type="ECO:0000256" key="12">
    <source>
        <dbReference type="SAM" id="SignalP"/>
    </source>
</evidence>
<keyword evidence="3 12" id="KW-0732">Signal</keyword>
<feature type="chain" id="PRO_5017440818" evidence="12">
    <location>
        <begin position="25"/>
        <end position="294"/>
    </location>
</feature>
<dbReference type="GO" id="GO:0004888">
    <property type="term" value="F:transmembrane signaling receptor activity"/>
    <property type="evidence" value="ECO:0007669"/>
    <property type="project" value="TreeGrafter"/>
</dbReference>
<dbReference type="InterPro" id="IPR000538">
    <property type="entry name" value="Link_dom"/>
</dbReference>
<keyword evidence="2 11" id="KW-0812">Transmembrane</keyword>
<dbReference type="GO" id="GO:0007155">
    <property type="term" value="P:cell adhesion"/>
    <property type="evidence" value="ECO:0007669"/>
    <property type="project" value="InterPro"/>
</dbReference>
<evidence type="ECO:0000256" key="10">
    <source>
        <dbReference type="SAM" id="MobiDB-lite"/>
    </source>
</evidence>
<evidence type="ECO:0000256" key="9">
    <source>
        <dbReference type="PROSITE-ProRule" id="PRU00323"/>
    </source>
</evidence>
<dbReference type="SMART" id="SM00445">
    <property type="entry name" value="LINK"/>
    <property type="match status" value="1"/>
</dbReference>
<proteinExistence type="predicted"/>
<evidence type="ECO:0000256" key="8">
    <source>
        <dbReference type="ARBA" id="ARBA00023180"/>
    </source>
</evidence>
<dbReference type="GO" id="GO:0005540">
    <property type="term" value="F:hyaluronic acid binding"/>
    <property type="evidence" value="ECO:0007669"/>
    <property type="project" value="InterPro"/>
</dbReference>
<evidence type="ECO:0000256" key="2">
    <source>
        <dbReference type="ARBA" id="ARBA00022692"/>
    </source>
</evidence>
<dbReference type="Pfam" id="PF00193">
    <property type="entry name" value="Xlink"/>
    <property type="match status" value="1"/>
</dbReference>
<evidence type="ECO:0000259" key="13">
    <source>
        <dbReference type="PROSITE" id="PS50963"/>
    </source>
</evidence>
<reference evidence="14" key="2">
    <citation type="submission" date="2025-09" db="UniProtKB">
        <authorList>
            <consortium name="Ensembl"/>
        </authorList>
    </citation>
    <scope>IDENTIFICATION</scope>
</reference>
<dbReference type="Gene3D" id="3.10.100.10">
    <property type="entry name" value="Mannose-Binding Protein A, subunit A"/>
    <property type="match status" value="1"/>
</dbReference>
<sequence>MCITMANVWRHFMLLLCLTISANLLQLTDFKVSPEKGTAGVFLLSSTPKEYALNASAARDMCQLLGMTLANRAHVQNAHAHGLETCRYGWIEERIAVIPRVTSSASCGRGGIGVIIWRTEANRNFDAFCFNGTDPKVHLASPAANISQRTESSSTPLSLHPSPPHIPRSTTLTPNGSTPLFIPSAYLSTSIPGCTDTATPTMSSDKPSDVFLAVLILILTAALLMLVTGLFYCRRKGSWPQFCMRDLQRENKDTEELKPSGKQDAGGDRVEFEVDGNSNDISLSVVPDMEPPSP</sequence>